<sequence>MRRPSGPRRLSGAWGGWDEVGGKRKCSGTEFEGQRCDARDSNMKETTGQTYQRILYQGGGGSGVVAARAQRCWRISRIWEWNGVGGEDCCRPVLCWARNSWGPPSWAVLVRHWLVQLGGGHSIGHGSSSSCPRLPPTPPSLALTVKRSISLLAPHSPNQTGVGSQASSQHPAAASHTRSSRWSVPVAPRHPWFNNETSQSS</sequence>
<feature type="compositionally biased region" description="Low complexity" evidence="1">
    <location>
        <begin position="164"/>
        <end position="176"/>
    </location>
</feature>
<evidence type="ECO:0000256" key="1">
    <source>
        <dbReference type="SAM" id="MobiDB-lite"/>
    </source>
</evidence>
<protein>
    <submittedName>
        <fullName evidence="2">Uncharacterized protein</fullName>
    </submittedName>
</protein>
<keyword evidence="3" id="KW-1185">Reference proteome</keyword>
<name>A0A2J6TQD8_9HELO</name>
<dbReference type="GeneID" id="36578846"/>
<dbReference type="EMBL" id="KZ613746">
    <property type="protein sequence ID" value="PMD65234.1"/>
    <property type="molecule type" value="Genomic_DNA"/>
</dbReference>
<proteinExistence type="predicted"/>
<evidence type="ECO:0000313" key="2">
    <source>
        <dbReference type="EMBL" id="PMD65234.1"/>
    </source>
</evidence>
<reference evidence="2 3" key="1">
    <citation type="submission" date="2016-04" db="EMBL/GenBank/DDBJ databases">
        <title>A degradative enzymes factory behind the ericoid mycorrhizal symbiosis.</title>
        <authorList>
            <consortium name="DOE Joint Genome Institute"/>
            <person name="Martino E."/>
            <person name="Morin E."/>
            <person name="Grelet G."/>
            <person name="Kuo A."/>
            <person name="Kohler A."/>
            <person name="Daghino S."/>
            <person name="Barry K."/>
            <person name="Choi C."/>
            <person name="Cichocki N."/>
            <person name="Clum A."/>
            <person name="Copeland A."/>
            <person name="Hainaut M."/>
            <person name="Haridas S."/>
            <person name="Labutti K."/>
            <person name="Lindquist E."/>
            <person name="Lipzen A."/>
            <person name="Khouja H.-R."/>
            <person name="Murat C."/>
            <person name="Ohm R."/>
            <person name="Olson A."/>
            <person name="Spatafora J."/>
            <person name="Veneault-Fourrey C."/>
            <person name="Henrissat B."/>
            <person name="Grigoriev I."/>
            <person name="Martin F."/>
            <person name="Perotto S."/>
        </authorList>
    </citation>
    <scope>NUCLEOTIDE SEQUENCE [LARGE SCALE GENOMIC DNA]</scope>
    <source>
        <strain evidence="2 3">E</strain>
    </source>
</reference>
<dbReference type="AlphaFoldDB" id="A0A2J6TQD8"/>
<feature type="region of interest" description="Disordered" evidence="1">
    <location>
        <begin position="1"/>
        <end position="27"/>
    </location>
</feature>
<evidence type="ECO:0000313" key="3">
    <source>
        <dbReference type="Proteomes" id="UP000235371"/>
    </source>
</evidence>
<gene>
    <name evidence="2" type="ORF">K444DRAFT_174767</name>
</gene>
<accession>A0A2J6TQD8</accession>
<organism evidence="2 3">
    <name type="scientific">Hyaloscypha bicolor E</name>
    <dbReference type="NCBI Taxonomy" id="1095630"/>
    <lineage>
        <taxon>Eukaryota</taxon>
        <taxon>Fungi</taxon>
        <taxon>Dikarya</taxon>
        <taxon>Ascomycota</taxon>
        <taxon>Pezizomycotina</taxon>
        <taxon>Leotiomycetes</taxon>
        <taxon>Helotiales</taxon>
        <taxon>Hyaloscyphaceae</taxon>
        <taxon>Hyaloscypha</taxon>
        <taxon>Hyaloscypha bicolor</taxon>
    </lineage>
</organism>
<dbReference type="InParanoid" id="A0A2J6TQD8"/>
<feature type="region of interest" description="Disordered" evidence="1">
    <location>
        <begin position="154"/>
        <end position="201"/>
    </location>
</feature>
<dbReference type="RefSeq" id="XP_024742138.1">
    <property type="nucleotide sequence ID" value="XM_024870764.1"/>
</dbReference>
<dbReference type="Proteomes" id="UP000235371">
    <property type="component" value="Unassembled WGS sequence"/>
</dbReference>